<dbReference type="PROSITE" id="PS51375">
    <property type="entry name" value="PPR"/>
    <property type="match status" value="4"/>
</dbReference>
<dbReference type="GO" id="GO:0009451">
    <property type="term" value="P:RNA modification"/>
    <property type="evidence" value="ECO:0007669"/>
    <property type="project" value="UniProtKB-ARBA"/>
</dbReference>
<keyword evidence="5" id="KW-1185">Reference proteome</keyword>
<reference evidence="4 5" key="1">
    <citation type="submission" date="2024-12" db="EMBL/GenBank/DDBJ databases">
        <title>The unique morphological basis and parallel evolutionary history of personate flowers in Penstemon.</title>
        <authorList>
            <person name="Depatie T.H."/>
            <person name="Wessinger C.A."/>
        </authorList>
    </citation>
    <scope>NUCLEOTIDE SEQUENCE [LARGE SCALE GENOMIC DNA]</scope>
    <source>
        <strain evidence="4">WTNN_2</strain>
        <tissue evidence="4">Leaf</tissue>
    </source>
</reference>
<dbReference type="AlphaFoldDB" id="A0ABD3TTE6"/>
<dbReference type="Gene3D" id="1.10.510.10">
    <property type="entry name" value="Transferase(Phosphotransferase) domain 1"/>
    <property type="match status" value="1"/>
</dbReference>
<dbReference type="InterPro" id="IPR001245">
    <property type="entry name" value="Ser-Thr/Tyr_kinase_cat_dom"/>
</dbReference>
<dbReference type="PANTHER" id="PTHR24015">
    <property type="entry name" value="OS07G0578800 PROTEIN-RELATED"/>
    <property type="match status" value="1"/>
</dbReference>
<dbReference type="Pfam" id="PF07714">
    <property type="entry name" value="PK_Tyr_Ser-Thr"/>
    <property type="match status" value="1"/>
</dbReference>
<dbReference type="InterPro" id="IPR000719">
    <property type="entry name" value="Prot_kinase_dom"/>
</dbReference>
<dbReference type="FunFam" id="1.25.40.10:FF:000381">
    <property type="entry name" value="Pentatricopeptide repeat-containing protein"/>
    <property type="match status" value="1"/>
</dbReference>
<evidence type="ECO:0000256" key="2">
    <source>
        <dbReference type="PROSITE-ProRule" id="PRU00708"/>
    </source>
</evidence>
<dbReference type="GO" id="GO:0099402">
    <property type="term" value="P:plant organ development"/>
    <property type="evidence" value="ECO:0007669"/>
    <property type="project" value="UniProtKB-ARBA"/>
</dbReference>
<dbReference type="InterPro" id="IPR011990">
    <property type="entry name" value="TPR-like_helical_dom_sf"/>
</dbReference>
<name>A0ABD3TTE6_9LAMI</name>
<organism evidence="4 5">
    <name type="scientific">Penstemon smallii</name>
    <dbReference type="NCBI Taxonomy" id="265156"/>
    <lineage>
        <taxon>Eukaryota</taxon>
        <taxon>Viridiplantae</taxon>
        <taxon>Streptophyta</taxon>
        <taxon>Embryophyta</taxon>
        <taxon>Tracheophyta</taxon>
        <taxon>Spermatophyta</taxon>
        <taxon>Magnoliopsida</taxon>
        <taxon>eudicotyledons</taxon>
        <taxon>Gunneridae</taxon>
        <taxon>Pentapetalae</taxon>
        <taxon>asterids</taxon>
        <taxon>lamiids</taxon>
        <taxon>Lamiales</taxon>
        <taxon>Plantaginaceae</taxon>
        <taxon>Cheloneae</taxon>
        <taxon>Penstemon</taxon>
    </lineage>
</organism>
<comment type="caution">
    <text evidence="4">The sequence shown here is derived from an EMBL/GenBank/DDBJ whole genome shotgun (WGS) entry which is preliminary data.</text>
</comment>
<dbReference type="FunFam" id="1.10.510.10:FF:000095">
    <property type="entry name" value="protein STRUBBELIG-RECEPTOR FAMILY 8"/>
    <property type="match status" value="1"/>
</dbReference>
<dbReference type="Gene3D" id="1.25.40.10">
    <property type="entry name" value="Tetratricopeptide repeat domain"/>
    <property type="match status" value="4"/>
</dbReference>
<dbReference type="InterPro" id="IPR008266">
    <property type="entry name" value="Tyr_kinase_AS"/>
</dbReference>
<evidence type="ECO:0000259" key="3">
    <source>
        <dbReference type="PROSITE" id="PS50011"/>
    </source>
</evidence>
<dbReference type="SUPFAM" id="SSF56112">
    <property type="entry name" value="Protein kinase-like (PK-like)"/>
    <property type="match status" value="1"/>
</dbReference>
<keyword evidence="1" id="KW-0677">Repeat</keyword>
<dbReference type="Pfam" id="PF01535">
    <property type="entry name" value="PPR"/>
    <property type="match status" value="8"/>
</dbReference>
<evidence type="ECO:0000256" key="1">
    <source>
        <dbReference type="ARBA" id="ARBA00022737"/>
    </source>
</evidence>
<feature type="repeat" description="PPR" evidence="2">
    <location>
        <begin position="129"/>
        <end position="163"/>
    </location>
</feature>
<dbReference type="FunFam" id="1.25.40.10:FF:000158">
    <property type="entry name" value="pentatricopeptide repeat-containing protein At2g33680"/>
    <property type="match status" value="1"/>
</dbReference>
<evidence type="ECO:0000313" key="5">
    <source>
        <dbReference type="Proteomes" id="UP001634393"/>
    </source>
</evidence>
<dbReference type="Gene3D" id="3.30.200.20">
    <property type="entry name" value="Phosphorylase Kinase, domain 1"/>
    <property type="match status" value="1"/>
</dbReference>
<dbReference type="InterPro" id="IPR011009">
    <property type="entry name" value="Kinase-like_dom_sf"/>
</dbReference>
<dbReference type="InterPro" id="IPR046960">
    <property type="entry name" value="PPR_At4g14850-like_plant"/>
</dbReference>
<gene>
    <name evidence="4" type="ORF">ACJIZ3_024651</name>
</gene>
<dbReference type="Proteomes" id="UP001634393">
    <property type="component" value="Unassembled WGS sequence"/>
</dbReference>
<feature type="repeat" description="PPR" evidence="2">
    <location>
        <begin position="331"/>
        <end position="365"/>
    </location>
</feature>
<proteinExistence type="predicted"/>
<dbReference type="PROSITE" id="PS50011">
    <property type="entry name" value="PROTEIN_KINASE_DOM"/>
    <property type="match status" value="1"/>
</dbReference>
<protein>
    <recommendedName>
        <fullName evidence="3">Protein kinase domain-containing protein</fullName>
    </recommendedName>
</protein>
<dbReference type="PROSITE" id="PS00109">
    <property type="entry name" value="PROTEIN_KINASE_TYR"/>
    <property type="match status" value="1"/>
</dbReference>
<dbReference type="InterPro" id="IPR020635">
    <property type="entry name" value="Tyr_kinase_cat_dom"/>
</dbReference>
<feature type="repeat" description="PPR" evidence="2">
    <location>
        <begin position="230"/>
        <end position="264"/>
    </location>
</feature>
<accession>A0ABD3TTE6</accession>
<sequence length="1262" mass="142380">MGTTGGSVLSHLLSSADNTATAAAGPNPKICVKELTTTILNHVRLGRIPKAISILFSSAVPLPFPLYAHLFKICAANKAIVETRKLESHLITFAPNPPVFLLNRAIESYGKCGCLEDAKELFDEMPNRDGGSWNALITGYSKHGRPEDALDLFSSMIGEGMFANEVTFASVLASCGARLELWLSRQVHGLIVKYGFVGNVILESSLVDVYGKCQVMSDARRVFDEIEKPNDVSWNVIVRRYLECGNGKEAVNMFSKLIRTKMMPMNFTVSNAIIACSSFGGIKEATQIHGFGIKTNVEEEEVVSSTLIGMYAKFGDLESARRIFDLPSSKNMISYTTMVSGYAMSGRMKEARELFDQMPERSVISWNVMLAGYTRFFQWEKALEFVILMRKNTKYIDHVTLGLILNMCAAIQDVELGKQVHGYVYRHGYFSNLSIGNALLDMYGKCGNLKRARVWFYEMSHLRDKVSWNALLTSYAHHEMSEEAMMIIWKMLGETKPSKFTFGTLLAACANIFALKLGKQIHAFMIRNGYDIDIVIYGALVDMYSKCRCIEYAIKIFNEADSKDLILWNSMIFGCSHNGVADKVFELFETMEKEGITPDHVTFKGLLQACTCEGRVELGRKYLEVMSDKYGLVPSVEHYVSMVELYGQYGFMEELEYFLKNIPIGPTVPILTKVFDFSRQYKWVKLGQWAEDQLNQLNPMVPFRSSTSTSTTHLMPGRIVIAYDATKDRNVYESKDIIYNIRMRDDMIQEVDTITVLGVMHRALHPMGFQMQIGSDSFNGTHIRAIKEQVSRKVDACVGMLHHNAEECGDHGVAIEVKFVVGAPMKNVVVHEVAASNATWVVLDRQLRKELRFYHKHIPCKLALVLDNLSLDILRPYYSEKATVNIEPKLLYSVSKIVPLLPSHYNENNEKSFISPIHQASTSPRLESSVASKSKEQSLLMDFDTPSEIVHEVKKGLDSIGYSEIKMATNDFSSGNVLGEGGYGVEYRGQLKHGQLITVKVQNDANAQAFAQIHSEVHDLRFACHKNIVMFLGYFCKENLSILVYEYICNKSLEWHLFDNTQDVLEWHQRHAIAIGTAKGLRFLHEECRGSPIIHRDLRPSNILLTHEFVPLLGDCGIAKWMTNKCDIQTKKSGNLAYFAPEFAENGICSVKTDVFAFGIVLIQLISGRKAVDSTRDNLKCTLGQWALPLIQTLTLDELVDPRLGDSYSTYELYLMAKAAYLCVQNKPTMRPTMREVLRLLEGRNDHLRHLTEKFIPHHHIL</sequence>
<dbReference type="SMART" id="SM00219">
    <property type="entry name" value="TyrKc"/>
    <property type="match status" value="1"/>
</dbReference>
<feature type="domain" description="Protein kinase" evidence="3">
    <location>
        <begin position="972"/>
        <end position="1256"/>
    </location>
</feature>
<dbReference type="InterPro" id="IPR002885">
    <property type="entry name" value="PPR_rpt"/>
</dbReference>
<dbReference type="PANTHER" id="PTHR24015:SF72">
    <property type="entry name" value="OS04G0436800 PROTEIN"/>
    <property type="match status" value="1"/>
</dbReference>
<dbReference type="NCBIfam" id="TIGR00756">
    <property type="entry name" value="PPR"/>
    <property type="match status" value="4"/>
</dbReference>
<dbReference type="FunFam" id="1.25.40.10:FF:000425">
    <property type="entry name" value="Pentatricopeptide repeat-containing protein At3g26540"/>
    <property type="match status" value="1"/>
</dbReference>
<evidence type="ECO:0000313" key="4">
    <source>
        <dbReference type="EMBL" id="KAL3840060.1"/>
    </source>
</evidence>
<dbReference type="EMBL" id="JBJXBP010000003">
    <property type="protein sequence ID" value="KAL3840060.1"/>
    <property type="molecule type" value="Genomic_DNA"/>
</dbReference>
<feature type="repeat" description="PPR" evidence="2">
    <location>
        <begin position="564"/>
        <end position="598"/>
    </location>
</feature>
<dbReference type="Pfam" id="PF13041">
    <property type="entry name" value="PPR_2"/>
    <property type="match status" value="2"/>
</dbReference>